<keyword evidence="7" id="KW-1185">Reference proteome</keyword>
<dbReference type="Pfam" id="PF12399">
    <property type="entry name" value="BCA_ABC_TP_C"/>
    <property type="match status" value="1"/>
</dbReference>
<dbReference type="GO" id="GO:0005524">
    <property type="term" value="F:ATP binding"/>
    <property type="evidence" value="ECO:0007669"/>
    <property type="project" value="UniProtKB-KW"/>
</dbReference>
<organism evidence="6 7">
    <name type="scientific">Ramlibacter lithotrophicus</name>
    <dbReference type="NCBI Taxonomy" id="2606681"/>
    <lineage>
        <taxon>Bacteria</taxon>
        <taxon>Pseudomonadati</taxon>
        <taxon>Pseudomonadota</taxon>
        <taxon>Betaproteobacteria</taxon>
        <taxon>Burkholderiales</taxon>
        <taxon>Comamonadaceae</taxon>
        <taxon>Ramlibacter</taxon>
    </lineage>
</organism>
<name>A0A7X6I921_9BURK</name>
<dbReference type="InterPro" id="IPR003593">
    <property type="entry name" value="AAA+_ATPase"/>
</dbReference>
<reference evidence="6 7" key="1">
    <citation type="journal article" date="2020" name="Nature">
        <title>Bacterial chemolithoautotrophy via manganese oxidation.</title>
        <authorList>
            <person name="Yu H."/>
            <person name="Leadbetter J.R."/>
        </authorList>
    </citation>
    <scope>NUCLEOTIDE SEQUENCE [LARGE SCALE GENOMIC DNA]</scope>
    <source>
        <strain evidence="6 7">RBP-1</strain>
    </source>
</reference>
<dbReference type="Proteomes" id="UP000521868">
    <property type="component" value="Unassembled WGS sequence"/>
</dbReference>
<dbReference type="Pfam" id="PF00005">
    <property type="entry name" value="ABC_tran"/>
    <property type="match status" value="1"/>
</dbReference>
<dbReference type="CDD" id="cd03219">
    <property type="entry name" value="ABC_Mj1267_LivG_branched"/>
    <property type="match status" value="1"/>
</dbReference>
<evidence type="ECO:0000256" key="1">
    <source>
        <dbReference type="ARBA" id="ARBA00022448"/>
    </source>
</evidence>
<dbReference type="PANTHER" id="PTHR45772:SF9">
    <property type="entry name" value="CONSERVED COMPONENT OF ABC TRANSPORTER FOR NATURAL AMINO ACIDS"/>
    <property type="match status" value="1"/>
</dbReference>
<dbReference type="EMBL" id="VTOX01000013">
    <property type="protein sequence ID" value="NKE68889.1"/>
    <property type="molecule type" value="Genomic_DNA"/>
</dbReference>
<evidence type="ECO:0000259" key="5">
    <source>
        <dbReference type="PROSITE" id="PS50893"/>
    </source>
</evidence>
<dbReference type="InterPro" id="IPR032823">
    <property type="entry name" value="BCA_ABC_TP_C"/>
</dbReference>
<dbReference type="AlphaFoldDB" id="A0A7X6I921"/>
<dbReference type="PANTHER" id="PTHR45772">
    <property type="entry name" value="CONSERVED COMPONENT OF ABC TRANSPORTER FOR NATURAL AMINO ACIDS-RELATED"/>
    <property type="match status" value="1"/>
</dbReference>
<gene>
    <name evidence="6" type="ORF">RAMLITH_24015</name>
</gene>
<dbReference type="GO" id="GO:0016887">
    <property type="term" value="F:ATP hydrolysis activity"/>
    <property type="evidence" value="ECO:0007669"/>
    <property type="project" value="InterPro"/>
</dbReference>
<sequence length="240" mass="25879">MIPILRLQHVTQRFGGVVALDDVSFDVLPGQITGLIGPNGSGKTTAFAVVSGFLRPTEGRVFFEGRDITGVQPHEMTRLGIARTFQTPQLFTSLTVRETLEVAASAAGNEKGFEGALRTASDIGLGSKLEHLPGELTTADTRLLEIVKVFATGARLVLLDEVFAGLSSTEIDRTAQVIRRYASEKSFVVIEHRMRAVMALCEYIHVLVYGRLAASGEPQEITSNPEVIAAYLGAEELAHA</sequence>
<keyword evidence="4 6" id="KW-0067">ATP-binding</keyword>
<keyword evidence="3" id="KW-0547">Nucleotide-binding</keyword>
<dbReference type="Gene3D" id="3.40.50.300">
    <property type="entry name" value="P-loop containing nucleotide triphosphate hydrolases"/>
    <property type="match status" value="1"/>
</dbReference>
<dbReference type="InterPro" id="IPR003439">
    <property type="entry name" value="ABC_transporter-like_ATP-bd"/>
</dbReference>
<feature type="domain" description="ABC transporter" evidence="5">
    <location>
        <begin position="5"/>
        <end position="234"/>
    </location>
</feature>
<dbReference type="SUPFAM" id="SSF52540">
    <property type="entry name" value="P-loop containing nucleoside triphosphate hydrolases"/>
    <property type="match status" value="1"/>
</dbReference>
<dbReference type="InterPro" id="IPR051120">
    <property type="entry name" value="ABC_AA/LPS_Transport"/>
</dbReference>
<accession>A0A7X6I921</accession>
<keyword evidence="1" id="KW-0813">Transport</keyword>
<evidence type="ECO:0000313" key="7">
    <source>
        <dbReference type="Proteomes" id="UP000521868"/>
    </source>
</evidence>
<dbReference type="GO" id="GO:0005886">
    <property type="term" value="C:plasma membrane"/>
    <property type="evidence" value="ECO:0007669"/>
    <property type="project" value="TreeGrafter"/>
</dbReference>
<evidence type="ECO:0000256" key="2">
    <source>
        <dbReference type="ARBA" id="ARBA00022475"/>
    </source>
</evidence>
<comment type="caution">
    <text evidence="6">The sequence shown here is derived from an EMBL/GenBank/DDBJ whole genome shotgun (WGS) entry which is preliminary data.</text>
</comment>
<dbReference type="PROSITE" id="PS50893">
    <property type="entry name" value="ABC_TRANSPORTER_2"/>
    <property type="match status" value="1"/>
</dbReference>
<dbReference type="InterPro" id="IPR027417">
    <property type="entry name" value="P-loop_NTPase"/>
</dbReference>
<evidence type="ECO:0000256" key="3">
    <source>
        <dbReference type="ARBA" id="ARBA00022741"/>
    </source>
</evidence>
<keyword evidence="2" id="KW-1003">Cell membrane</keyword>
<protein>
    <submittedName>
        <fullName evidence="6">ABC transporter ATP-binding protein</fullName>
    </submittedName>
</protein>
<keyword evidence="2" id="KW-0472">Membrane</keyword>
<proteinExistence type="predicted"/>
<evidence type="ECO:0000256" key="4">
    <source>
        <dbReference type="ARBA" id="ARBA00022840"/>
    </source>
</evidence>
<dbReference type="RefSeq" id="WP_168110106.1">
    <property type="nucleotide sequence ID" value="NZ_VTOX01000013.1"/>
</dbReference>
<dbReference type="SMART" id="SM00382">
    <property type="entry name" value="AAA"/>
    <property type="match status" value="1"/>
</dbReference>
<evidence type="ECO:0000313" key="6">
    <source>
        <dbReference type="EMBL" id="NKE68889.1"/>
    </source>
</evidence>